<dbReference type="Proteomes" id="UP000569951">
    <property type="component" value="Unassembled WGS sequence"/>
</dbReference>
<dbReference type="Pfam" id="PF07007">
    <property type="entry name" value="LprI"/>
    <property type="match status" value="1"/>
</dbReference>
<reference evidence="3 4" key="1">
    <citation type="submission" date="2020-08" db="EMBL/GenBank/DDBJ databases">
        <title>Genomic Encyclopedia of Type Strains, Phase IV (KMG-IV): sequencing the most valuable type-strain genomes for metagenomic binning, comparative biology and taxonomic classification.</title>
        <authorList>
            <person name="Goeker M."/>
        </authorList>
    </citation>
    <scope>NUCLEOTIDE SEQUENCE [LARGE SCALE GENOMIC DNA]</scope>
    <source>
        <strain evidence="3 4">DSM 21458</strain>
    </source>
</reference>
<dbReference type="InterPro" id="IPR043136">
    <property type="entry name" value="B30.2/SPRY_sf"/>
</dbReference>
<sequence>MRPFLTWTGLLALTLSGFSARASLSDCKGGDQAAWTRCMERELRDSDRTINAVYSAQMAPLGAEQRTALRDAQRLWLRTRDRACGLDPRESNRERWFRSILRDGARTVCVVRFTHARIAELKRYVPTAPSFAETYDGDEYEYRGRREVVRGKYYLEVTVDSGKVARRAETELFVSVCSDRECSGRSVRARKDTASQARETVGVAFDLDNGRIYTHSNGQWDARPGSAEGRDLSLTGAFYAYVTSSTSLRDLVRSGLVSVHLEGPFRHPVPKGYRPLGR</sequence>
<accession>A0A841I5B3</accession>
<keyword evidence="1" id="KW-0732">Signal</keyword>
<comment type="caution">
    <text evidence="3">The sequence shown here is derived from an EMBL/GenBank/DDBJ whole genome shotgun (WGS) entry which is preliminary data.</text>
</comment>
<dbReference type="Gene3D" id="2.60.120.920">
    <property type="match status" value="1"/>
</dbReference>
<organism evidence="3 4">
    <name type="scientific">Deinobacterium chartae</name>
    <dbReference type="NCBI Taxonomy" id="521158"/>
    <lineage>
        <taxon>Bacteria</taxon>
        <taxon>Thermotogati</taxon>
        <taxon>Deinococcota</taxon>
        <taxon>Deinococci</taxon>
        <taxon>Deinococcales</taxon>
        <taxon>Deinococcaceae</taxon>
        <taxon>Deinobacterium</taxon>
    </lineage>
</organism>
<dbReference type="Gene3D" id="1.20.1270.180">
    <property type="match status" value="1"/>
</dbReference>
<name>A0A841I5B3_9DEIO</name>
<feature type="chain" id="PRO_5032584953" evidence="1">
    <location>
        <begin position="23"/>
        <end position="278"/>
    </location>
</feature>
<dbReference type="RefSeq" id="WP_183988382.1">
    <property type="nucleotide sequence ID" value="NZ_JACHHG010000013.1"/>
</dbReference>
<feature type="domain" description="Lysozyme inhibitor LprI-like N-terminal" evidence="2">
    <location>
        <begin position="31"/>
        <end position="121"/>
    </location>
</feature>
<dbReference type="EMBL" id="JACHHG010000013">
    <property type="protein sequence ID" value="MBB6099638.1"/>
    <property type="molecule type" value="Genomic_DNA"/>
</dbReference>
<proteinExistence type="predicted"/>
<keyword evidence="4" id="KW-1185">Reference proteome</keyword>
<gene>
    <name evidence="3" type="ORF">HNR42_003091</name>
</gene>
<dbReference type="InterPro" id="IPR009739">
    <property type="entry name" value="LprI-like_N"/>
</dbReference>
<feature type="signal peptide" evidence="1">
    <location>
        <begin position="1"/>
        <end position="22"/>
    </location>
</feature>
<evidence type="ECO:0000256" key="1">
    <source>
        <dbReference type="SAM" id="SignalP"/>
    </source>
</evidence>
<evidence type="ECO:0000313" key="4">
    <source>
        <dbReference type="Proteomes" id="UP000569951"/>
    </source>
</evidence>
<evidence type="ECO:0000313" key="3">
    <source>
        <dbReference type="EMBL" id="MBB6099638.1"/>
    </source>
</evidence>
<dbReference type="AlphaFoldDB" id="A0A841I5B3"/>
<evidence type="ECO:0000259" key="2">
    <source>
        <dbReference type="Pfam" id="PF07007"/>
    </source>
</evidence>
<protein>
    <submittedName>
        <fullName evidence="3">Uncharacterized protein YecT (DUF1311 family)</fullName>
    </submittedName>
</protein>